<feature type="domain" description="CTLH" evidence="10">
    <location>
        <begin position="147"/>
        <end position="204"/>
    </location>
</feature>
<dbReference type="InterPro" id="IPR013144">
    <property type="entry name" value="CRA_dom"/>
</dbReference>
<dbReference type="OrthoDB" id="1933281at2759"/>
<evidence type="ECO:0000256" key="8">
    <source>
        <dbReference type="ARBA" id="ARBA00080744"/>
    </source>
</evidence>
<comment type="caution">
    <text evidence="12">The sequence shown here is derived from an EMBL/GenBank/DDBJ whole genome shotgun (WGS) entry which is preliminary data.</text>
</comment>
<dbReference type="PROSITE" id="PS50897">
    <property type="entry name" value="CTLH"/>
    <property type="match status" value="1"/>
</dbReference>
<keyword evidence="5" id="KW-0862">Zinc</keyword>
<dbReference type="SMART" id="SM00757">
    <property type="entry name" value="CRA"/>
    <property type="match status" value="1"/>
</dbReference>
<sequence length="384" mass="44524">MDGLIASCNELGNRQAATHNVIASRLEELKAMLQTTKDNLEKDPAAALAHMKLLQEKTKKFQLTKTQKEYQGALSKFGKEIERRFKQDLSVIYHSEAFADKGPLLRRAIAMHFIREGQFELCDLFVNEADPEEQQELREITDRLKQQFEKMYSIIQELDDHLLHHAIQWAQAHHDELIKLGSSLEFNLHRLRFIQLAEENRYMDAVAYSRQYFGQFADKHFSEIKRLMTSTIMSKMERSPYADLRSPTLWADIRLEFQRDFCSLHAMSAQSPLYTSVLVGTTALPVILKLHKIMSNKKTEWSQQDELPVEIPLDPELRFHSVFACPVSKEQATEENPPMMMPCSHAICKESLMRLSRSSRNSMRFKCPYCPSESSVDQAVQIYF</sequence>
<dbReference type="EMBL" id="JABAYA010000130">
    <property type="protein sequence ID" value="KAF7724076.1"/>
    <property type="molecule type" value="Genomic_DNA"/>
</dbReference>
<evidence type="ECO:0000259" key="11">
    <source>
        <dbReference type="PROSITE" id="PS51867"/>
    </source>
</evidence>
<evidence type="ECO:0000313" key="13">
    <source>
        <dbReference type="Proteomes" id="UP000605846"/>
    </source>
</evidence>
<dbReference type="CDD" id="cd16652">
    <property type="entry name" value="dRING_Rmd5p-like"/>
    <property type="match status" value="1"/>
</dbReference>
<proteinExistence type="inferred from homology"/>
<comment type="similarity">
    <text evidence="6">Belongs to the RMD5/GID2 family.</text>
</comment>
<evidence type="ECO:0000256" key="3">
    <source>
        <dbReference type="ARBA" id="ARBA00022723"/>
    </source>
</evidence>
<dbReference type="SMART" id="SM00668">
    <property type="entry name" value="CTLH"/>
    <property type="match status" value="1"/>
</dbReference>
<dbReference type="GO" id="GO:0061630">
    <property type="term" value="F:ubiquitin protein ligase activity"/>
    <property type="evidence" value="ECO:0007669"/>
    <property type="project" value="InterPro"/>
</dbReference>
<evidence type="ECO:0000259" key="10">
    <source>
        <dbReference type="PROSITE" id="PS50897"/>
    </source>
</evidence>
<dbReference type="AlphaFoldDB" id="A0A8H7EN88"/>
<keyword evidence="13" id="KW-1185">Reference proteome</keyword>
<dbReference type="Pfam" id="PF10607">
    <property type="entry name" value="CTLH"/>
    <property type="match status" value="1"/>
</dbReference>
<gene>
    <name evidence="12" type="ORF">EC973_001409</name>
</gene>
<feature type="domain" description="RING-Gid-type" evidence="11">
    <location>
        <begin position="325"/>
        <end position="370"/>
    </location>
</feature>
<organism evidence="12 13">
    <name type="scientific">Apophysomyces ossiformis</name>
    <dbReference type="NCBI Taxonomy" id="679940"/>
    <lineage>
        <taxon>Eukaryota</taxon>
        <taxon>Fungi</taxon>
        <taxon>Fungi incertae sedis</taxon>
        <taxon>Mucoromycota</taxon>
        <taxon>Mucoromycotina</taxon>
        <taxon>Mucoromycetes</taxon>
        <taxon>Mucorales</taxon>
        <taxon>Mucorineae</taxon>
        <taxon>Mucoraceae</taxon>
        <taxon>Apophysomyces</taxon>
    </lineage>
</organism>
<dbReference type="InterPro" id="IPR024964">
    <property type="entry name" value="CTLH/CRA"/>
</dbReference>
<dbReference type="GO" id="GO:0008270">
    <property type="term" value="F:zinc ion binding"/>
    <property type="evidence" value="ECO:0007669"/>
    <property type="project" value="UniProtKB-KW"/>
</dbReference>
<dbReference type="InterPro" id="IPR006595">
    <property type="entry name" value="CTLH_C"/>
</dbReference>
<dbReference type="Gene3D" id="3.30.40.10">
    <property type="entry name" value="Zinc/RING finger domain, C3HC4 (zinc finger)"/>
    <property type="match status" value="1"/>
</dbReference>
<evidence type="ECO:0000256" key="7">
    <source>
        <dbReference type="ARBA" id="ARBA00075398"/>
    </source>
</evidence>
<dbReference type="GO" id="GO:0034657">
    <property type="term" value="C:GID complex"/>
    <property type="evidence" value="ECO:0007669"/>
    <property type="project" value="TreeGrafter"/>
</dbReference>
<dbReference type="InterPro" id="IPR001841">
    <property type="entry name" value="Znf_RING"/>
</dbReference>
<dbReference type="GO" id="GO:0005737">
    <property type="term" value="C:cytoplasm"/>
    <property type="evidence" value="ECO:0007669"/>
    <property type="project" value="UniProtKB-SubCell"/>
</dbReference>
<dbReference type="PANTHER" id="PTHR12170:SF3">
    <property type="entry name" value="GH10162P"/>
    <property type="match status" value="1"/>
</dbReference>
<evidence type="ECO:0000256" key="9">
    <source>
        <dbReference type="PROSITE-ProRule" id="PRU01215"/>
    </source>
</evidence>
<comment type="subcellular location">
    <subcellularLocation>
        <location evidence="1">Cytoplasm</location>
    </subcellularLocation>
</comment>
<dbReference type="PANTHER" id="PTHR12170">
    <property type="entry name" value="MACROPHAGE ERYTHROBLAST ATTACHER-RELATED"/>
    <property type="match status" value="1"/>
</dbReference>
<protein>
    <recommendedName>
        <fullName evidence="8">GID complex catalytic subunit 2</fullName>
    </recommendedName>
    <alternativeName>
        <fullName evidence="7">Glucose-induced degradation protein 2</fullName>
    </alternativeName>
</protein>
<dbReference type="PROSITE" id="PS51867">
    <property type="entry name" value="ZF_RING_GID"/>
    <property type="match status" value="1"/>
</dbReference>
<evidence type="ECO:0000256" key="1">
    <source>
        <dbReference type="ARBA" id="ARBA00004496"/>
    </source>
</evidence>
<keyword evidence="3" id="KW-0479">Metal-binding</keyword>
<dbReference type="InterPro" id="IPR045098">
    <property type="entry name" value="Fyv10_fam"/>
</dbReference>
<evidence type="ECO:0000256" key="6">
    <source>
        <dbReference type="ARBA" id="ARBA00061136"/>
    </source>
</evidence>
<dbReference type="SUPFAM" id="SSF57850">
    <property type="entry name" value="RING/U-box"/>
    <property type="match status" value="1"/>
</dbReference>
<dbReference type="InterPro" id="IPR044063">
    <property type="entry name" value="ZF_RING_GID"/>
</dbReference>
<dbReference type="Pfam" id="PF13445">
    <property type="entry name" value="zf-RING_UBOX"/>
    <property type="match status" value="1"/>
</dbReference>
<dbReference type="InterPro" id="IPR027370">
    <property type="entry name" value="Znf-RING_euk"/>
</dbReference>
<dbReference type="FunFam" id="3.30.40.10:FF:000143">
    <property type="entry name" value="Regulator of gluconeogenesis Rmd5"/>
    <property type="match status" value="1"/>
</dbReference>
<dbReference type="GO" id="GO:0043161">
    <property type="term" value="P:proteasome-mediated ubiquitin-dependent protein catabolic process"/>
    <property type="evidence" value="ECO:0007669"/>
    <property type="project" value="InterPro"/>
</dbReference>
<dbReference type="InterPro" id="IPR037683">
    <property type="entry name" value="Rmd5_dRing"/>
</dbReference>
<name>A0A8H7EN88_9FUNG</name>
<dbReference type="InterPro" id="IPR013083">
    <property type="entry name" value="Znf_RING/FYVE/PHD"/>
</dbReference>
<reference evidence="12" key="1">
    <citation type="submission" date="2020-01" db="EMBL/GenBank/DDBJ databases">
        <title>Genome Sequencing of Three Apophysomyces-Like Fungal Strains Confirms a Novel Fungal Genus in the Mucoromycota with divergent Burkholderia-like Endosymbiotic Bacteria.</title>
        <authorList>
            <person name="Stajich J.E."/>
            <person name="Macias A.M."/>
            <person name="Carter-House D."/>
            <person name="Lovett B."/>
            <person name="Kasson L.R."/>
            <person name="Berry K."/>
            <person name="Grigoriev I."/>
            <person name="Chang Y."/>
            <person name="Spatafora J."/>
            <person name="Kasson M.T."/>
        </authorList>
    </citation>
    <scope>NUCLEOTIDE SEQUENCE</scope>
    <source>
        <strain evidence="12">NRRL A-21654</strain>
    </source>
</reference>
<dbReference type="Proteomes" id="UP000605846">
    <property type="component" value="Unassembled WGS sequence"/>
</dbReference>
<evidence type="ECO:0000256" key="2">
    <source>
        <dbReference type="ARBA" id="ARBA00022490"/>
    </source>
</evidence>
<dbReference type="GO" id="GO:0005634">
    <property type="term" value="C:nucleus"/>
    <property type="evidence" value="ECO:0007669"/>
    <property type="project" value="TreeGrafter"/>
</dbReference>
<evidence type="ECO:0000256" key="4">
    <source>
        <dbReference type="ARBA" id="ARBA00022771"/>
    </source>
</evidence>
<evidence type="ECO:0000256" key="5">
    <source>
        <dbReference type="ARBA" id="ARBA00022833"/>
    </source>
</evidence>
<keyword evidence="4 9" id="KW-0863">Zinc-finger</keyword>
<feature type="zinc finger region" description="RING-Gid-type" evidence="9">
    <location>
        <begin position="325"/>
        <end position="370"/>
    </location>
</feature>
<dbReference type="SMART" id="SM00184">
    <property type="entry name" value="RING"/>
    <property type="match status" value="1"/>
</dbReference>
<accession>A0A8H7EN88</accession>
<keyword evidence="2" id="KW-0963">Cytoplasm</keyword>
<evidence type="ECO:0000313" key="12">
    <source>
        <dbReference type="EMBL" id="KAF7724076.1"/>
    </source>
</evidence>